<sequence>MPHDIHVSIIGAGLSGLCLGQGLRRAGVRFTLFERDPTPGSRGQGYRIRLDADGQAALRHVLPDDLNALFLQSCAVASSTGRLLNVALQDVPGRPVETWRPSATRLPDEGRSTDRAANRQTLRQILTTGIEPHIRFGKSLASFDQDAQGIVCRFVDGSNSRTDILVAADGASSVIRRTVLPEAEPRDTGEVSIYGKTVLTADVVAAIGDRLTDGISVVFADTFAVIVDDIRFRAPLPQLGAALVPGCRLTPVEDYFYWSVLGSRAALGLPAGRLHLADPTDIRAHLDTLSATWHPALKALFRLSSPEVLALRPVLSAPPLTIDHRSPVAFMGDAIHVMSPAGGLGANTALRDAVAFADTIAAVAAGRSALAEALEAYHADVALRANRAIALSEDGSRRLSGCSLIDRPVPAGHG</sequence>
<evidence type="ECO:0000256" key="3">
    <source>
        <dbReference type="ARBA" id="ARBA00023002"/>
    </source>
</evidence>
<gene>
    <name evidence="6" type="ORF">FF100_03725</name>
</gene>
<dbReference type="GO" id="GO:0071949">
    <property type="term" value="F:FAD binding"/>
    <property type="evidence" value="ECO:0007669"/>
    <property type="project" value="InterPro"/>
</dbReference>
<dbReference type="AlphaFoldDB" id="A0A5C4LTM9"/>
<dbReference type="SUPFAM" id="SSF51905">
    <property type="entry name" value="FAD/NAD(P)-binding domain"/>
    <property type="match status" value="1"/>
</dbReference>
<dbReference type="Proteomes" id="UP000305267">
    <property type="component" value="Unassembled WGS sequence"/>
</dbReference>
<keyword evidence="3" id="KW-0560">Oxidoreductase</keyword>
<dbReference type="Pfam" id="PF13450">
    <property type="entry name" value="NAD_binding_8"/>
    <property type="match status" value="1"/>
</dbReference>
<comment type="caution">
    <text evidence="6">The sequence shown here is derived from an EMBL/GenBank/DDBJ whole genome shotgun (WGS) entry which is preliminary data.</text>
</comment>
<evidence type="ECO:0000256" key="4">
    <source>
        <dbReference type="ARBA" id="ARBA00023033"/>
    </source>
</evidence>
<evidence type="ECO:0000313" key="7">
    <source>
        <dbReference type="Proteomes" id="UP000305267"/>
    </source>
</evidence>
<dbReference type="PANTHER" id="PTHR47178">
    <property type="entry name" value="MONOOXYGENASE, FAD-BINDING"/>
    <property type="match status" value="1"/>
</dbReference>
<name>A0A5C4LTM9_9HYPH</name>
<dbReference type="RefSeq" id="WP_139034180.1">
    <property type="nucleotide sequence ID" value="NZ_VDDA01000001.1"/>
</dbReference>
<organism evidence="6 7">
    <name type="scientific">Methylobacterium terricola</name>
    <dbReference type="NCBI Taxonomy" id="2583531"/>
    <lineage>
        <taxon>Bacteria</taxon>
        <taxon>Pseudomonadati</taxon>
        <taxon>Pseudomonadota</taxon>
        <taxon>Alphaproteobacteria</taxon>
        <taxon>Hyphomicrobiales</taxon>
        <taxon>Methylobacteriaceae</taxon>
        <taxon>Methylobacterium</taxon>
    </lineage>
</organism>
<feature type="domain" description="FAD-binding" evidence="5">
    <location>
        <begin position="328"/>
        <end position="390"/>
    </location>
</feature>
<proteinExistence type="predicted"/>
<dbReference type="EMBL" id="VDDA01000001">
    <property type="protein sequence ID" value="TNC16367.1"/>
    <property type="molecule type" value="Genomic_DNA"/>
</dbReference>
<dbReference type="GO" id="GO:0004497">
    <property type="term" value="F:monooxygenase activity"/>
    <property type="evidence" value="ECO:0007669"/>
    <property type="project" value="UniProtKB-KW"/>
</dbReference>
<dbReference type="PRINTS" id="PR00420">
    <property type="entry name" value="RNGMNOXGNASE"/>
</dbReference>
<evidence type="ECO:0000259" key="5">
    <source>
        <dbReference type="Pfam" id="PF01494"/>
    </source>
</evidence>
<evidence type="ECO:0000256" key="1">
    <source>
        <dbReference type="ARBA" id="ARBA00022630"/>
    </source>
</evidence>
<evidence type="ECO:0000313" key="6">
    <source>
        <dbReference type="EMBL" id="TNC16367.1"/>
    </source>
</evidence>
<keyword evidence="7" id="KW-1185">Reference proteome</keyword>
<reference evidence="6 7" key="1">
    <citation type="submission" date="2019-06" db="EMBL/GenBank/DDBJ databases">
        <title>Genome of Methylobacterium sp. 17Sr1-39.</title>
        <authorList>
            <person name="Seo T."/>
        </authorList>
    </citation>
    <scope>NUCLEOTIDE SEQUENCE [LARGE SCALE GENOMIC DNA]</scope>
    <source>
        <strain evidence="6 7">17Sr1-39</strain>
    </source>
</reference>
<accession>A0A5C4LTM9</accession>
<keyword evidence="2" id="KW-0274">FAD</keyword>
<dbReference type="OrthoDB" id="9791689at2"/>
<dbReference type="PANTHER" id="PTHR47178:SF5">
    <property type="entry name" value="FAD-BINDING DOMAIN-CONTAINING PROTEIN"/>
    <property type="match status" value="1"/>
</dbReference>
<keyword evidence="1" id="KW-0285">Flavoprotein</keyword>
<protein>
    <submittedName>
        <fullName evidence="6">FAD-dependent monooxygenase</fullName>
    </submittedName>
</protein>
<dbReference type="InterPro" id="IPR002938">
    <property type="entry name" value="FAD-bd"/>
</dbReference>
<keyword evidence="4 6" id="KW-0503">Monooxygenase</keyword>
<evidence type="ECO:0000256" key="2">
    <source>
        <dbReference type="ARBA" id="ARBA00022827"/>
    </source>
</evidence>
<dbReference type="Pfam" id="PF01494">
    <property type="entry name" value="FAD_binding_3"/>
    <property type="match status" value="1"/>
</dbReference>
<dbReference type="InterPro" id="IPR036188">
    <property type="entry name" value="FAD/NAD-bd_sf"/>
</dbReference>
<dbReference type="Gene3D" id="3.50.50.60">
    <property type="entry name" value="FAD/NAD(P)-binding domain"/>
    <property type="match status" value="1"/>
</dbReference>